<comment type="subcellular location">
    <subcellularLocation>
        <location evidence="1">Secreted</location>
    </subcellularLocation>
</comment>
<evidence type="ECO:0000256" key="3">
    <source>
        <dbReference type="SAM" id="MobiDB-lite"/>
    </source>
</evidence>
<sequence>MGPTCAGVENATMTEDNAALILDLINSIRSRAARGLAMGYENELLPRGYGMYRVEWDPELATLAQVWANTCVLERDNCRATKKFPDPGQQASIARFVTDKWIPISKTKDKTYNESSGFNSHKVIYGIKSCIRSWYNTHEEIDSEIIKDKAGNWNYELLRNPYLQIVTGPLTHMGCGTSAFTEYRYLTETTYLLYNVIRLVCNFSSRVYDDRGIYNVTPPTTPEFTSQCGCPPGYDEDSWCLCFKSEKNKTKPCPIHHNQKKTYLAVVPIFTVEDYPGPYKRSRTNKTKNLSLKKIVHQHTKSRAVASKGVDLLLDRLYRSDEKRQKQTQLHYNNEYEKESIEKDKAEFPIFLRRRNKKKHHSNNNNDLLPKSSRKNEKRKKIN</sequence>
<feature type="region of interest" description="Disordered" evidence="3">
    <location>
        <begin position="352"/>
        <end position="383"/>
    </location>
</feature>
<dbReference type="InterPro" id="IPR035940">
    <property type="entry name" value="CAP_sf"/>
</dbReference>
<dbReference type="InterPro" id="IPR014044">
    <property type="entry name" value="CAP_dom"/>
</dbReference>
<proteinExistence type="predicted"/>
<evidence type="ECO:0000256" key="2">
    <source>
        <dbReference type="ARBA" id="ARBA00022525"/>
    </source>
</evidence>
<dbReference type="OrthoDB" id="7174251at2759"/>
<accession>A0A8J2QVI1</accession>
<dbReference type="Pfam" id="PF00188">
    <property type="entry name" value="CAP"/>
    <property type="match status" value="1"/>
</dbReference>
<feature type="compositionally biased region" description="Basic residues" evidence="3">
    <location>
        <begin position="372"/>
        <end position="383"/>
    </location>
</feature>
<organism evidence="5 6">
    <name type="scientific">Danaus chrysippus</name>
    <name type="common">African queen</name>
    <dbReference type="NCBI Taxonomy" id="151541"/>
    <lineage>
        <taxon>Eukaryota</taxon>
        <taxon>Metazoa</taxon>
        <taxon>Ecdysozoa</taxon>
        <taxon>Arthropoda</taxon>
        <taxon>Hexapoda</taxon>
        <taxon>Insecta</taxon>
        <taxon>Pterygota</taxon>
        <taxon>Neoptera</taxon>
        <taxon>Endopterygota</taxon>
        <taxon>Lepidoptera</taxon>
        <taxon>Glossata</taxon>
        <taxon>Ditrysia</taxon>
        <taxon>Papilionoidea</taxon>
        <taxon>Nymphalidae</taxon>
        <taxon>Danainae</taxon>
        <taxon>Danaini</taxon>
        <taxon>Danaina</taxon>
        <taxon>Danaus</taxon>
        <taxon>Anosia</taxon>
    </lineage>
</organism>
<dbReference type="EMBL" id="CAKASE010000063">
    <property type="protein sequence ID" value="CAG9569481.1"/>
    <property type="molecule type" value="Genomic_DNA"/>
</dbReference>
<dbReference type="SMART" id="SM00198">
    <property type="entry name" value="SCP"/>
    <property type="match status" value="1"/>
</dbReference>
<evidence type="ECO:0000256" key="1">
    <source>
        <dbReference type="ARBA" id="ARBA00004613"/>
    </source>
</evidence>
<dbReference type="SUPFAM" id="SSF55797">
    <property type="entry name" value="PR-1-like"/>
    <property type="match status" value="1"/>
</dbReference>
<feature type="compositionally biased region" description="Basic residues" evidence="3">
    <location>
        <begin position="352"/>
        <end position="362"/>
    </location>
</feature>
<name>A0A8J2QVI1_9NEOP</name>
<feature type="domain" description="SCP" evidence="4">
    <location>
        <begin position="16"/>
        <end position="139"/>
    </location>
</feature>
<evidence type="ECO:0000259" key="4">
    <source>
        <dbReference type="SMART" id="SM00198"/>
    </source>
</evidence>
<protein>
    <submittedName>
        <fullName evidence="5">(African queen) hypothetical protein</fullName>
    </submittedName>
</protein>
<keyword evidence="2" id="KW-0964">Secreted</keyword>
<comment type="caution">
    <text evidence="5">The sequence shown here is derived from an EMBL/GenBank/DDBJ whole genome shotgun (WGS) entry which is preliminary data.</text>
</comment>
<reference evidence="5" key="1">
    <citation type="submission" date="2021-09" db="EMBL/GenBank/DDBJ databases">
        <authorList>
            <person name="Martin H S."/>
        </authorList>
    </citation>
    <scope>NUCLEOTIDE SEQUENCE</scope>
</reference>
<dbReference type="CDD" id="cd05380">
    <property type="entry name" value="CAP_euk"/>
    <property type="match status" value="1"/>
</dbReference>
<dbReference type="GO" id="GO:0005576">
    <property type="term" value="C:extracellular region"/>
    <property type="evidence" value="ECO:0007669"/>
    <property type="project" value="UniProtKB-SubCell"/>
</dbReference>
<keyword evidence="6" id="KW-1185">Reference proteome</keyword>
<gene>
    <name evidence="5" type="ORF">DCHRY22_LOCUS8873</name>
</gene>
<evidence type="ECO:0000313" key="5">
    <source>
        <dbReference type="EMBL" id="CAG9569481.1"/>
    </source>
</evidence>
<dbReference type="AlphaFoldDB" id="A0A8J2QVI1"/>
<dbReference type="Proteomes" id="UP000789524">
    <property type="component" value="Unassembled WGS sequence"/>
</dbReference>
<evidence type="ECO:0000313" key="6">
    <source>
        <dbReference type="Proteomes" id="UP000789524"/>
    </source>
</evidence>
<dbReference type="Gene3D" id="3.40.33.10">
    <property type="entry name" value="CAP"/>
    <property type="match status" value="1"/>
</dbReference>